<dbReference type="InterPro" id="IPR000032">
    <property type="entry name" value="HPr-like"/>
</dbReference>
<dbReference type="CDD" id="cd00367">
    <property type="entry name" value="PTS-HPr_like"/>
    <property type="match status" value="1"/>
</dbReference>
<name>A0A437KC93_9BACI</name>
<proteinExistence type="inferred from homology"/>
<keyword evidence="4" id="KW-1185">Reference proteome</keyword>
<dbReference type="PANTHER" id="PTHR33705:SF5">
    <property type="entry name" value="HPR-LIKE PROTEIN CRH"/>
    <property type="match status" value="1"/>
</dbReference>
<evidence type="ECO:0000313" key="4">
    <source>
        <dbReference type="Proteomes" id="UP000288024"/>
    </source>
</evidence>
<evidence type="ECO:0000259" key="2">
    <source>
        <dbReference type="PROSITE" id="PS51350"/>
    </source>
</evidence>
<dbReference type="Gene3D" id="3.30.1340.10">
    <property type="entry name" value="HPr-like"/>
    <property type="match status" value="1"/>
</dbReference>
<dbReference type="NCBIfam" id="TIGR01003">
    <property type="entry name" value="PTS_HPr_family"/>
    <property type="match status" value="1"/>
</dbReference>
<dbReference type="AlphaFoldDB" id="A0A437KC93"/>
<comment type="similarity">
    <text evidence="1">Belongs to the HPr family.</text>
</comment>
<evidence type="ECO:0000256" key="1">
    <source>
        <dbReference type="ARBA" id="ARBA00010736"/>
    </source>
</evidence>
<dbReference type="InterPro" id="IPR035895">
    <property type="entry name" value="HPr-like_sf"/>
</dbReference>
<dbReference type="SUPFAM" id="SSF55594">
    <property type="entry name" value="HPr-like"/>
    <property type="match status" value="1"/>
</dbReference>
<evidence type="ECO:0000313" key="3">
    <source>
        <dbReference type="EMBL" id="RVT63666.1"/>
    </source>
</evidence>
<dbReference type="InterPro" id="IPR050399">
    <property type="entry name" value="HPr"/>
</dbReference>
<gene>
    <name evidence="3" type="ORF">EM808_10395</name>
</gene>
<dbReference type="PANTHER" id="PTHR33705">
    <property type="entry name" value="PHOSPHOCARRIER PROTEIN HPR"/>
    <property type="match status" value="1"/>
</dbReference>
<dbReference type="PROSITE" id="PS51350">
    <property type="entry name" value="PTS_HPR_DOM"/>
    <property type="match status" value="1"/>
</dbReference>
<dbReference type="GeneID" id="87617007"/>
<organism evidence="3 4">
    <name type="scientific">Niallia taxi</name>
    <dbReference type="NCBI Taxonomy" id="2499688"/>
    <lineage>
        <taxon>Bacteria</taxon>
        <taxon>Bacillati</taxon>
        <taxon>Bacillota</taxon>
        <taxon>Bacilli</taxon>
        <taxon>Bacillales</taxon>
        <taxon>Bacillaceae</taxon>
        <taxon>Niallia</taxon>
    </lineage>
</organism>
<dbReference type="PRINTS" id="PR00107">
    <property type="entry name" value="PHOSPHOCPHPR"/>
</dbReference>
<dbReference type="Pfam" id="PF00381">
    <property type="entry name" value="PTS-HPr"/>
    <property type="match status" value="1"/>
</dbReference>
<dbReference type="EMBL" id="RZTZ01000003">
    <property type="protein sequence ID" value="RVT63666.1"/>
    <property type="molecule type" value="Genomic_DNA"/>
</dbReference>
<dbReference type="PROSITE" id="PS00589">
    <property type="entry name" value="PTS_HPR_SER"/>
    <property type="match status" value="1"/>
</dbReference>
<protein>
    <submittedName>
        <fullName evidence="3">HPr family phosphocarrier protein</fullName>
    </submittedName>
</protein>
<feature type="domain" description="HPr" evidence="2">
    <location>
        <begin position="1"/>
        <end position="81"/>
    </location>
</feature>
<sequence length="81" mass="8885">MVERDIKVTLKSGLQARPAAIFVQEATNYVSEVFIEKEGRRVNAKSIMGIMGLAIHSGADIKLIIDGSDELEALKTLEELL</sequence>
<dbReference type="RefSeq" id="WP_127738143.1">
    <property type="nucleotide sequence ID" value="NZ_CAJCKN010000010.1"/>
</dbReference>
<accession>A0A437KC93</accession>
<reference evidence="3 4" key="1">
    <citation type="submission" date="2019-01" db="EMBL/GenBank/DDBJ databases">
        <title>Bacillus sp. M5HDSG1-1, whole genome shotgun sequence.</title>
        <authorList>
            <person name="Tuo L."/>
        </authorList>
    </citation>
    <scope>NUCLEOTIDE SEQUENCE [LARGE SCALE GENOMIC DNA]</scope>
    <source>
        <strain evidence="3 4">M5HDSG1-1</strain>
    </source>
</reference>
<dbReference type="InterPro" id="IPR002114">
    <property type="entry name" value="PTS_HPr_Ser_P_site"/>
</dbReference>
<comment type="caution">
    <text evidence="3">The sequence shown here is derived from an EMBL/GenBank/DDBJ whole genome shotgun (WGS) entry which is preliminary data.</text>
</comment>
<dbReference type="Proteomes" id="UP000288024">
    <property type="component" value="Unassembled WGS sequence"/>
</dbReference>